<keyword evidence="10 13" id="KW-0408">Iron</keyword>
<keyword evidence="6" id="KW-0812">Transmembrane</keyword>
<dbReference type="GO" id="GO:0016020">
    <property type="term" value="C:membrane"/>
    <property type="evidence" value="ECO:0007669"/>
    <property type="project" value="UniProtKB-SubCell"/>
</dbReference>
<comment type="subcellular location">
    <subcellularLocation>
        <location evidence="2">Membrane</location>
    </subcellularLocation>
</comment>
<dbReference type="SUPFAM" id="SSF48264">
    <property type="entry name" value="Cytochrome P450"/>
    <property type="match status" value="1"/>
</dbReference>
<evidence type="ECO:0000256" key="10">
    <source>
        <dbReference type="ARBA" id="ARBA00023004"/>
    </source>
</evidence>
<keyword evidence="8" id="KW-1133">Transmembrane helix</keyword>
<evidence type="ECO:0000256" key="3">
    <source>
        <dbReference type="ARBA" id="ARBA00004721"/>
    </source>
</evidence>
<keyword evidence="5 13" id="KW-0349">Heme</keyword>
<evidence type="ECO:0000256" key="9">
    <source>
        <dbReference type="ARBA" id="ARBA00023002"/>
    </source>
</evidence>
<evidence type="ECO:0000256" key="4">
    <source>
        <dbReference type="ARBA" id="ARBA00010617"/>
    </source>
</evidence>
<dbReference type="Proteomes" id="UP001063166">
    <property type="component" value="Unassembled WGS sequence"/>
</dbReference>
<evidence type="ECO:0000256" key="13">
    <source>
        <dbReference type="PIRSR" id="PIRSR602403-1"/>
    </source>
</evidence>
<evidence type="ECO:0000256" key="6">
    <source>
        <dbReference type="ARBA" id="ARBA00022692"/>
    </source>
</evidence>
<dbReference type="PRINTS" id="PR00465">
    <property type="entry name" value="EP450IV"/>
</dbReference>
<dbReference type="GO" id="GO:0004497">
    <property type="term" value="F:monooxygenase activity"/>
    <property type="evidence" value="ECO:0007669"/>
    <property type="project" value="UniProtKB-KW"/>
</dbReference>
<evidence type="ECO:0000313" key="15">
    <source>
        <dbReference type="Proteomes" id="UP001063166"/>
    </source>
</evidence>
<dbReference type="PANTHER" id="PTHR24305:SF166">
    <property type="entry name" value="CYTOCHROME P450 12A4, MITOCHONDRIAL-RELATED"/>
    <property type="match status" value="1"/>
</dbReference>
<evidence type="ECO:0000256" key="8">
    <source>
        <dbReference type="ARBA" id="ARBA00022989"/>
    </source>
</evidence>
<accession>A0A9P3PW87</accession>
<dbReference type="InterPro" id="IPR002403">
    <property type="entry name" value="Cyt_P450_E_grp-IV"/>
</dbReference>
<keyword evidence="7 13" id="KW-0479">Metal-binding</keyword>
<reference evidence="14" key="1">
    <citation type="submission" date="2022-07" db="EMBL/GenBank/DDBJ databases">
        <title>The genome of Lyophyllum shimeji provides insight into the initial evolution of ectomycorrhizal fungal genome.</title>
        <authorList>
            <person name="Kobayashi Y."/>
            <person name="Shibata T."/>
            <person name="Hirakawa H."/>
            <person name="Shigenobu S."/>
            <person name="Nishiyama T."/>
            <person name="Yamada A."/>
            <person name="Hasebe M."/>
            <person name="Kawaguchi M."/>
        </authorList>
    </citation>
    <scope>NUCLEOTIDE SEQUENCE</scope>
    <source>
        <strain evidence="14">AT787</strain>
    </source>
</reference>
<gene>
    <name evidence="14" type="ORF">LshimejAT787_1200930</name>
</gene>
<name>A0A9P3PW87_LYOSH</name>
<keyword evidence="11" id="KW-0503">Monooxygenase</keyword>
<evidence type="ECO:0000256" key="12">
    <source>
        <dbReference type="ARBA" id="ARBA00023136"/>
    </source>
</evidence>
<evidence type="ECO:0000256" key="11">
    <source>
        <dbReference type="ARBA" id="ARBA00023033"/>
    </source>
</evidence>
<dbReference type="Gene3D" id="1.10.630.10">
    <property type="entry name" value="Cytochrome P450"/>
    <property type="match status" value="1"/>
</dbReference>
<protein>
    <submittedName>
        <fullName evidence="14">Cytochrome p450</fullName>
    </submittedName>
</protein>
<comment type="cofactor">
    <cofactor evidence="1 13">
        <name>heme</name>
        <dbReference type="ChEBI" id="CHEBI:30413"/>
    </cofactor>
</comment>
<dbReference type="EMBL" id="BRPK01000012">
    <property type="protein sequence ID" value="GLB42644.1"/>
    <property type="molecule type" value="Genomic_DNA"/>
</dbReference>
<dbReference type="Pfam" id="PF00067">
    <property type="entry name" value="p450"/>
    <property type="match status" value="1"/>
</dbReference>
<keyword evidence="15" id="KW-1185">Reference proteome</keyword>
<dbReference type="InterPro" id="IPR001128">
    <property type="entry name" value="Cyt_P450"/>
</dbReference>
<dbReference type="GO" id="GO:0016705">
    <property type="term" value="F:oxidoreductase activity, acting on paired donors, with incorporation or reduction of molecular oxygen"/>
    <property type="evidence" value="ECO:0007669"/>
    <property type="project" value="InterPro"/>
</dbReference>
<comment type="similarity">
    <text evidence="4">Belongs to the cytochrome P450 family.</text>
</comment>
<dbReference type="PRINTS" id="PR00385">
    <property type="entry name" value="P450"/>
</dbReference>
<sequence>MLHHTVKKRNVVFDCSLNILDDGLQNELYTAFATTANPGDEKGFLIAALRCFFPSLRFLENKQDVTFALARETMSRIGERLLREYKASMHKSTSPVPHNLVSLLAQSNTIEDVSGHPRMTDEDILAQVHTFFCAGYLTTSLTVTWALYELTQNKMVQNKLREELLAVDTDNPTMDQLNSLPYLDMFIRETLRLHAPLETTVRAAVEDVVLPLNHPVTDQKGVSHHILRLRKGQMVFIPILVMNRQKSIWGDDALEFRPERWKTIPSAAREVPGVWGNMMTFFDGPRACPGFRFSLVEMRALLFTLVRAFEFELAVRPEGITVKSSFIHRPICLNGLGGQDQMPLLIKPVLNN</sequence>
<keyword evidence="12" id="KW-0472">Membrane</keyword>
<keyword evidence="9" id="KW-0560">Oxidoreductase</keyword>
<evidence type="ECO:0000256" key="2">
    <source>
        <dbReference type="ARBA" id="ARBA00004370"/>
    </source>
</evidence>
<dbReference type="GO" id="GO:0020037">
    <property type="term" value="F:heme binding"/>
    <property type="evidence" value="ECO:0007669"/>
    <property type="project" value="InterPro"/>
</dbReference>
<organism evidence="14 15">
    <name type="scientific">Lyophyllum shimeji</name>
    <name type="common">Hon-shimeji</name>
    <name type="synonym">Tricholoma shimeji</name>
    <dbReference type="NCBI Taxonomy" id="47721"/>
    <lineage>
        <taxon>Eukaryota</taxon>
        <taxon>Fungi</taxon>
        <taxon>Dikarya</taxon>
        <taxon>Basidiomycota</taxon>
        <taxon>Agaricomycotina</taxon>
        <taxon>Agaricomycetes</taxon>
        <taxon>Agaricomycetidae</taxon>
        <taxon>Agaricales</taxon>
        <taxon>Tricholomatineae</taxon>
        <taxon>Lyophyllaceae</taxon>
        <taxon>Lyophyllum</taxon>
    </lineage>
</organism>
<dbReference type="PANTHER" id="PTHR24305">
    <property type="entry name" value="CYTOCHROME P450"/>
    <property type="match status" value="1"/>
</dbReference>
<proteinExistence type="inferred from homology"/>
<comment type="caution">
    <text evidence="14">The sequence shown here is derived from an EMBL/GenBank/DDBJ whole genome shotgun (WGS) entry which is preliminary data.</text>
</comment>
<evidence type="ECO:0000313" key="14">
    <source>
        <dbReference type="EMBL" id="GLB42644.1"/>
    </source>
</evidence>
<dbReference type="GO" id="GO:0005506">
    <property type="term" value="F:iron ion binding"/>
    <property type="evidence" value="ECO:0007669"/>
    <property type="project" value="InterPro"/>
</dbReference>
<evidence type="ECO:0000256" key="7">
    <source>
        <dbReference type="ARBA" id="ARBA00022723"/>
    </source>
</evidence>
<feature type="binding site" description="axial binding residue" evidence="13">
    <location>
        <position position="288"/>
    </location>
    <ligand>
        <name>heme</name>
        <dbReference type="ChEBI" id="CHEBI:30413"/>
    </ligand>
    <ligandPart>
        <name>Fe</name>
        <dbReference type="ChEBI" id="CHEBI:18248"/>
    </ligandPart>
</feature>
<dbReference type="InterPro" id="IPR050121">
    <property type="entry name" value="Cytochrome_P450_monoxygenase"/>
</dbReference>
<evidence type="ECO:0000256" key="1">
    <source>
        <dbReference type="ARBA" id="ARBA00001971"/>
    </source>
</evidence>
<comment type="pathway">
    <text evidence="3">Secondary metabolite biosynthesis; terpenoid biosynthesis.</text>
</comment>
<dbReference type="InterPro" id="IPR036396">
    <property type="entry name" value="Cyt_P450_sf"/>
</dbReference>
<dbReference type="AlphaFoldDB" id="A0A9P3PW87"/>
<dbReference type="OrthoDB" id="1470350at2759"/>
<evidence type="ECO:0000256" key="5">
    <source>
        <dbReference type="ARBA" id="ARBA00022617"/>
    </source>
</evidence>